<dbReference type="Gene3D" id="1.10.10.10">
    <property type="entry name" value="Winged helix-like DNA-binding domain superfamily/Winged helix DNA-binding domain"/>
    <property type="match status" value="1"/>
</dbReference>
<dbReference type="PANTHER" id="PTHR30537:SF26">
    <property type="entry name" value="GLYCINE CLEAVAGE SYSTEM TRANSCRIPTIONAL ACTIVATOR"/>
    <property type="match status" value="1"/>
</dbReference>
<dbReference type="InterPro" id="IPR017786">
    <property type="entry name" value="TF_choline_sulphate-util"/>
</dbReference>
<keyword evidence="4" id="KW-0804">Transcription</keyword>
<gene>
    <name evidence="6" type="ORF">QO005_001636</name>
</gene>
<dbReference type="CDD" id="cd00090">
    <property type="entry name" value="HTH_ARSR"/>
    <property type="match status" value="1"/>
</dbReference>
<dbReference type="EMBL" id="JAUSWH010000004">
    <property type="protein sequence ID" value="MDQ0455302.1"/>
    <property type="molecule type" value="Genomic_DNA"/>
</dbReference>
<accession>A0ABU0ICA9</accession>
<dbReference type="Pfam" id="PF03466">
    <property type="entry name" value="LysR_substrate"/>
    <property type="match status" value="1"/>
</dbReference>
<dbReference type="PANTHER" id="PTHR30537">
    <property type="entry name" value="HTH-TYPE TRANSCRIPTIONAL REGULATOR"/>
    <property type="match status" value="1"/>
</dbReference>
<dbReference type="PRINTS" id="PR00039">
    <property type="entry name" value="HTHLYSR"/>
</dbReference>
<dbReference type="InterPro" id="IPR011991">
    <property type="entry name" value="ArsR-like_HTH"/>
</dbReference>
<dbReference type="Gene3D" id="3.40.190.10">
    <property type="entry name" value="Periplasmic binding protein-like II"/>
    <property type="match status" value="2"/>
</dbReference>
<reference evidence="6 7" key="1">
    <citation type="submission" date="2023-07" db="EMBL/GenBank/DDBJ databases">
        <title>Genomic Encyclopedia of Type Strains, Phase IV (KMG-IV): sequencing the most valuable type-strain genomes for metagenomic binning, comparative biology and taxonomic classification.</title>
        <authorList>
            <person name="Goeker M."/>
        </authorList>
    </citation>
    <scope>NUCLEOTIDE SEQUENCE [LARGE SCALE GENOMIC DNA]</scope>
    <source>
        <strain evidence="6 7">DSM 100301</strain>
    </source>
</reference>
<dbReference type="NCBIfam" id="TIGR03418">
    <property type="entry name" value="chol_sulf_TF"/>
    <property type="match status" value="1"/>
</dbReference>
<evidence type="ECO:0000256" key="2">
    <source>
        <dbReference type="ARBA" id="ARBA00023015"/>
    </source>
</evidence>
<dbReference type="InterPro" id="IPR058163">
    <property type="entry name" value="LysR-type_TF_proteobact-type"/>
</dbReference>
<dbReference type="RefSeq" id="WP_307157498.1">
    <property type="nucleotide sequence ID" value="NZ_JAUSWH010000004.1"/>
</dbReference>
<dbReference type="SUPFAM" id="SSF53850">
    <property type="entry name" value="Periplasmic binding protein-like II"/>
    <property type="match status" value="1"/>
</dbReference>
<keyword evidence="3" id="KW-0238">DNA-binding</keyword>
<comment type="similarity">
    <text evidence="1">Belongs to the LysR transcriptional regulatory family.</text>
</comment>
<evidence type="ECO:0000256" key="1">
    <source>
        <dbReference type="ARBA" id="ARBA00009437"/>
    </source>
</evidence>
<dbReference type="InterPro" id="IPR000847">
    <property type="entry name" value="LysR_HTH_N"/>
</dbReference>
<evidence type="ECO:0000256" key="4">
    <source>
        <dbReference type="ARBA" id="ARBA00023163"/>
    </source>
</evidence>
<evidence type="ECO:0000313" key="6">
    <source>
        <dbReference type="EMBL" id="MDQ0455302.1"/>
    </source>
</evidence>
<organism evidence="6 7">
    <name type="scientific">Rhizobium paknamense</name>
    <dbReference type="NCBI Taxonomy" id="1206817"/>
    <lineage>
        <taxon>Bacteria</taxon>
        <taxon>Pseudomonadati</taxon>
        <taxon>Pseudomonadota</taxon>
        <taxon>Alphaproteobacteria</taxon>
        <taxon>Hyphomicrobiales</taxon>
        <taxon>Rhizobiaceae</taxon>
        <taxon>Rhizobium/Agrobacterium group</taxon>
        <taxon>Rhizobium</taxon>
    </lineage>
</organism>
<keyword evidence="2" id="KW-0805">Transcription regulation</keyword>
<evidence type="ECO:0000313" key="7">
    <source>
        <dbReference type="Proteomes" id="UP001235269"/>
    </source>
</evidence>
<dbReference type="InterPro" id="IPR036390">
    <property type="entry name" value="WH_DNA-bd_sf"/>
</dbReference>
<protein>
    <submittedName>
        <fullName evidence="6">Choline sulfate-utilization transcription factor</fullName>
    </submittedName>
</protein>
<dbReference type="SUPFAM" id="SSF46785">
    <property type="entry name" value="Winged helix' DNA-binding domain"/>
    <property type="match status" value="1"/>
</dbReference>
<comment type="caution">
    <text evidence="6">The sequence shown here is derived from an EMBL/GenBank/DDBJ whole genome shotgun (WGS) entry which is preliminary data.</text>
</comment>
<keyword evidence="7" id="KW-1185">Reference proteome</keyword>
<dbReference type="InterPro" id="IPR036388">
    <property type="entry name" value="WH-like_DNA-bd_sf"/>
</dbReference>
<dbReference type="PROSITE" id="PS50931">
    <property type="entry name" value="HTH_LYSR"/>
    <property type="match status" value="1"/>
</dbReference>
<dbReference type="Proteomes" id="UP001235269">
    <property type="component" value="Unassembled WGS sequence"/>
</dbReference>
<proteinExistence type="inferred from homology"/>
<sequence>MAERALDLGWMRVFREVGRLKTLSAAAESLGLSQPAVSYQIRQLEEALGVGLLIRQHRGVSLTDEGQQLFEAVSKAVEDMDALAANFRARRERPVLRVKTDYAFSSLWLMPRMQIFRDAHPDMDIQIVATQRTQHNLSEAGEVAVVFGTAEEFASHGTLLLPERVVPVCSPGWFTRHGTLDDPAGTPHPEGPRLLHLDVERAAPWFDWAAYFDATGLRPAAGIAVGELRFNTYALVVQAAIAEQGVALGWMGLVDELLAAGLLVKAGPQVEKAGRGYWLLPPRQRSAGADHLCAWLRSQFTGSG</sequence>
<evidence type="ECO:0000259" key="5">
    <source>
        <dbReference type="PROSITE" id="PS50931"/>
    </source>
</evidence>
<dbReference type="Pfam" id="PF00126">
    <property type="entry name" value="HTH_1"/>
    <property type="match status" value="1"/>
</dbReference>
<dbReference type="InterPro" id="IPR005119">
    <property type="entry name" value="LysR_subst-bd"/>
</dbReference>
<evidence type="ECO:0000256" key="3">
    <source>
        <dbReference type="ARBA" id="ARBA00023125"/>
    </source>
</evidence>
<feature type="domain" description="HTH lysR-type" evidence="5">
    <location>
        <begin position="6"/>
        <end position="63"/>
    </location>
</feature>
<name>A0ABU0ICA9_9HYPH</name>